<accession>A0ABQ7LJS8</accession>
<reference evidence="1 2" key="1">
    <citation type="submission" date="2021-03" db="EMBL/GenBank/DDBJ databases">
        <authorList>
            <person name="King G.J."/>
            <person name="Bancroft I."/>
            <person name="Baten A."/>
            <person name="Bloomfield J."/>
            <person name="Borpatragohain P."/>
            <person name="He Z."/>
            <person name="Irish N."/>
            <person name="Irwin J."/>
            <person name="Liu K."/>
            <person name="Mauleon R.P."/>
            <person name="Moore J."/>
            <person name="Morris R."/>
            <person name="Ostergaard L."/>
            <person name="Wang B."/>
            <person name="Wells R."/>
        </authorList>
    </citation>
    <scope>NUCLEOTIDE SEQUENCE [LARGE SCALE GENOMIC DNA]</scope>
    <source>
        <strain evidence="1">R-o-18</strain>
        <tissue evidence="1">Leaf</tissue>
    </source>
</reference>
<proteinExistence type="predicted"/>
<name>A0ABQ7LJS8_BRACM</name>
<dbReference type="EMBL" id="JADBGQ010000008">
    <property type="protein sequence ID" value="KAG5386824.1"/>
    <property type="molecule type" value="Genomic_DNA"/>
</dbReference>
<protein>
    <recommendedName>
        <fullName evidence="3">NAC domain-containing protein</fullName>
    </recommendedName>
</protein>
<dbReference type="Proteomes" id="UP000823674">
    <property type="component" value="Chromosome A09"/>
</dbReference>
<evidence type="ECO:0000313" key="1">
    <source>
        <dbReference type="EMBL" id="KAG5386824.1"/>
    </source>
</evidence>
<evidence type="ECO:0008006" key="3">
    <source>
        <dbReference type="Google" id="ProtNLM"/>
    </source>
</evidence>
<keyword evidence="2" id="KW-1185">Reference proteome</keyword>
<organism evidence="1 2">
    <name type="scientific">Brassica rapa subsp. trilocularis</name>
    <dbReference type="NCBI Taxonomy" id="1813537"/>
    <lineage>
        <taxon>Eukaryota</taxon>
        <taxon>Viridiplantae</taxon>
        <taxon>Streptophyta</taxon>
        <taxon>Embryophyta</taxon>
        <taxon>Tracheophyta</taxon>
        <taxon>Spermatophyta</taxon>
        <taxon>Magnoliopsida</taxon>
        <taxon>eudicotyledons</taxon>
        <taxon>Gunneridae</taxon>
        <taxon>Pentapetalae</taxon>
        <taxon>rosids</taxon>
        <taxon>malvids</taxon>
        <taxon>Brassicales</taxon>
        <taxon>Brassicaceae</taxon>
        <taxon>Brassiceae</taxon>
        <taxon>Brassica</taxon>
    </lineage>
</organism>
<sequence length="84" mass="9870">MSVTNPSLDRKVYVRKKEQVIGYEYDPRDEGMIVKGLKWKLEEIYFYNVKMAEYNGKLLLLYVQAYLCKKKIKGDNLVCNGRIG</sequence>
<comment type="caution">
    <text evidence="1">The sequence shown here is derived from an EMBL/GenBank/DDBJ whole genome shotgun (WGS) entry which is preliminary data.</text>
</comment>
<evidence type="ECO:0000313" key="2">
    <source>
        <dbReference type="Proteomes" id="UP000823674"/>
    </source>
</evidence>
<gene>
    <name evidence="1" type="primary">A09p071390.1_BraROA</name>
    <name evidence="1" type="ORF">IGI04_038294</name>
</gene>